<dbReference type="GO" id="GO:0030295">
    <property type="term" value="F:protein kinase activator activity"/>
    <property type="evidence" value="ECO:0007669"/>
    <property type="project" value="TreeGrafter"/>
</dbReference>
<evidence type="ECO:0000313" key="3">
    <source>
        <dbReference type="Proteomes" id="UP000071778"/>
    </source>
</evidence>
<gene>
    <name evidence="2" type="primary">ptsN</name>
    <name evidence="2" type="ORF">CAter282_2395</name>
</gene>
<name>A0A127PRK3_9BURK</name>
<accession>A0A127PRK3</accession>
<dbReference type="OrthoDB" id="95460at2"/>
<evidence type="ECO:0000313" key="2">
    <source>
        <dbReference type="EMBL" id="AMP10141.1"/>
    </source>
</evidence>
<dbReference type="Pfam" id="PF00359">
    <property type="entry name" value="PTS_EIIA_2"/>
    <property type="match status" value="1"/>
</dbReference>
<dbReference type="CDD" id="cd00211">
    <property type="entry name" value="PTS_IIA_fru"/>
    <property type="match status" value="1"/>
</dbReference>
<protein>
    <submittedName>
        <fullName evidence="2">PTS system, nitrogen regulatory IIA protein</fullName>
        <ecNumber evidence="2">2.7.1.69</ecNumber>
    </submittedName>
</protein>
<evidence type="ECO:0000259" key="1">
    <source>
        <dbReference type="PROSITE" id="PS51094"/>
    </source>
</evidence>
<dbReference type="Gene3D" id="3.40.930.10">
    <property type="entry name" value="Mannitol-specific EII, Chain A"/>
    <property type="match status" value="1"/>
</dbReference>
<dbReference type="InterPro" id="IPR016152">
    <property type="entry name" value="PTrfase/Anion_transptr"/>
</dbReference>
<dbReference type="PANTHER" id="PTHR47738:SF1">
    <property type="entry name" value="NITROGEN REGULATORY PROTEIN"/>
    <property type="match status" value="1"/>
</dbReference>
<dbReference type="EC" id="2.7.1.69" evidence="2"/>
<dbReference type="SUPFAM" id="SSF55804">
    <property type="entry name" value="Phoshotransferase/anion transport protein"/>
    <property type="match status" value="1"/>
</dbReference>
<dbReference type="AlphaFoldDB" id="A0A127PRK3"/>
<dbReference type="RefSeq" id="WP_061533486.1">
    <property type="nucleotide sequence ID" value="NZ_CP013233.1"/>
</dbReference>
<dbReference type="EMBL" id="CP013235">
    <property type="protein sequence ID" value="AMP10141.1"/>
    <property type="molecule type" value="Genomic_DNA"/>
</dbReference>
<reference evidence="2 3" key="1">
    <citation type="submission" date="2015-11" db="EMBL/GenBank/DDBJ databases">
        <title>Exploring the genomic traits of fungus-feeding bacterial genus Collimonas.</title>
        <authorList>
            <person name="Song C."/>
            <person name="Schmidt R."/>
            <person name="de Jager V."/>
            <person name="Krzyzanowska D."/>
            <person name="Jongedijk E."/>
            <person name="Cankar K."/>
            <person name="Beekwilder J."/>
            <person name="van Veen A."/>
            <person name="de Boer W."/>
            <person name="van Veen J.A."/>
            <person name="Garbeva P."/>
        </authorList>
    </citation>
    <scope>NUCLEOTIDE SEQUENCE [LARGE SCALE GENOMIC DNA]</scope>
    <source>
        <strain evidence="2 3">Ter282</strain>
    </source>
</reference>
<proteinExistence type="predicted"/>
<dbReference type="Proteomes" id="UP000071778">
    <property type="component" value="Chromosome"/>
</dbReference>
<dbReference type="GO" id="GO:0016740">
    <property type="term" value="F:transferase activity"/>
    <property type="evidence" value="ECO:0007669"/>
    <property type="project" value="UniProtKB-KW"/>
</dbReference>
<keyword evidence="3" id="KW-1185">Reference proteome</keyword>
<organism evidence="2 3">
    <name type="scientific">Collimonas arenae</name>
    <dbReference type="NCBI Taxonomy" id="279058"/>
    <lineage>
        <taxon>Bacteria</taxon>
        <taxon>Pseudomonadati</taxon>
        <taxon>Pseudomonadota</taxon>
        <taxon>Betaproteobacteria</taxon>
        <taxon>Burkholderiales</taxon>
        <taxon>Oxalobacteraceae</taxon>
        <taxon>Collimonas</taxon>
    </lineage>
</organism>
<sequence length="167" mass="18432">MHAEKLVQQDFLKSSFAKFLFPENIRLDVDASSKAEVFALIAATFEREHQLNSAQICQGLLAREKLESTALGCGVALPHAQIAGLGAPMMGFIRTRSPIAFDAPDGQPVSAILVLLVPAKGSQEYLQLLAEIADALCDERFRDDLNAASDQYAAWELFVRWRPTYVH</sequence>
<keyword evidence="2" id="KW-0808">Transferase</keyword>
<dbReference type="InterPro" id="IPR051541">
    <property type="entry name" value="PTS_SugarTrans_NitroReg"/>
</dbReference>
<dbReference type="InterPro" id="IPR002178">
    <property type="entry name" value="PTS_EIIA_type-2_dom"/>
</dbReference>
<dbReference type="PANTHER" id="PTHR47738">
    <property type="entry name" value="PTS SYSTEM FRUCTOSE-LIKE EIIA COMPONENT-RELATED"/>
    <property type="match status" value="1"/>
</dbReference>
<dbReference type="PROSITE" id="PS51094">
    <property type="entry name" value="PTS_EIIA_TYPE_2"/>
    <property type="match status" value="1"/>
</dbReference>
<dbReference type="PROSITE" id="PS00372">
    <property type="entry name" value="PTS_EIIA_TYPE_2_HIS"/>
    <property type="match status" value="1"/>
</dbReference>
<feature type="domain" description="PTS EIIA type-2" evidence="1">
    <location>
        <begin position="18"/>
        <end position="161"/>
    </location>
</feature>
<dbReference type="PATRIC" id="fig|279058.17.peg.2616"/>